<protein>
    <submittedName>
        <fullName evidence="7">(2Fe-2S)-binding protein</fullName>
    </submittedName>
</protein>
<keyword evidence="5" id="KW-0411">Iron-sulfur</keyword>
<dbReference type="Proteomes" id="UP001168528">
    <property type="component" value="Unassembled WGS sequence"/>
</dbReference>
<dbReference type="Gene3D" id="1.10.150.120">
    <property type="entry name" value="[2Fe-2S]-binding domain"/>
    <property type="match status" value="1"/>
</dbReference>
<evidence type="ECO:0000313" key="8">
    <source>
        <dbReference type="Proteomes" id="UP001168528"/>
    </source>
</evidence>
<evidence type="ECO:0000256" key="1">
    <source>
        <dbReference type="ARBA" id="ARBA00022714"/>
    </source>
</evidence>
<evidence type="ECO:0000256" key="2">
    <source>
        <dbReference type="ARBA" id="ARBA00022723"/>
    </source>
</evidence>
<keyword evidence="1" id="KW-0001">2Fe-2S</keyword>
<dbReference type="SUPFAM" id="SSF54292">
    <property type="entry name" value="2Fe-2S ferredoxin-like"/>
    <property type="match status" value="1"/>
</dbReference>
<dbReference type="InterPro" id="IPR001041">
    <property type="entry name" value="2Fe-2S_ferredoxin-type"/>
</dbReference>
<name>A0ABT8RC15_9BACT</name>
<accession>A0ABT8RC15</accession>
<reference evidence="7" key="1">
    <citation type="submission" date="2023-07" db="EMBL/GenBank/DDBJ databases">
        <title>The genome sequence of Rhodocytophaga aerolata KACC 12507.</title>
        <authorList>
            <person name="Zhang X."/>
        </authorList>
    </citation>
    <scope>NUCLEOTIDE SEQUENCE</scope>
    <source>
        <strain evidence="7">KACC 12507</strain>
    </source>
</reference>
<dbReference type="PANTHER" id="PTHR44379">
    <property type="entry name" value="OXIDOREDUCTASE WITH IRON-SULFUR SUBUNIT"/>
    <property type="match status" value="1"/>
</dbReference>
<dbReference type="PROSITE" id="PS00197">
    <property type="entry name" value="2FE2S_FER_1"/>
    <property type="match status" value="1"/>
</dbReference>
<dbReference type="InterPro" id="IPR036884">
    <property type="entry name" value="2Fe-2S-bd_dom_sf"/>
</dbReference>
<evidence type="ECO:0000259" key="6">
    <source>
        <dbReference type="PROSITE" id="PS51085"/>
    </source>
</evidence>
<dbReference type="InterPro" id="IPR036010">
    <property type="entry name" value="2Fe-2S_ferredoxin-like_sf"/>
</dbReference>
<dbReference type="InterPro" id="IPR012675">
    <property type="entry name" value="Beta-grasp_dom_sf"/>
</dbReference>
<dbReference type="InterPro" id="IPR006058">
    <property type="entry name" value="2Fe2S_fd_BS"/>
</dbReference>
<keyword evidence="4" id="KW-0408">Iron</keyword>
<feature type="domain" description="2Fe-2S ferredoxin-type" evidence="6">
    <location>
        <begin position="2"/>
        <end position="78"/>
    </location>
</feature>
<dbReference type="PROSITE" id="PS51085">
    <property type="entry name" value="2FE2S_FER_2"/>
    <property type="match status" value="1"/>
</dbReference>
<gene>
    <name evidence="7" type="ORF">Q0590_20770</name>
</gene>
<evidence type="ECO:0000313" key="7">
    <source>
        <dbReference type="EMBL" id="MDO1448723.1"/>
    </source>
</evidence>
<evidence type="ECO:0000256" key="3">
    <source>
        <dbReference type="ARBA" id="ARBA00023002"/>
    </source>
</evidence>
<dbReference type="CDD" id="cd00207">
    <property type="entry name" value="fer2"/>
    <property type="match status" value="1"/>
</dbReference>
<dbReference type="InterPro" id="IPR002888">
    <property type="entry name" value="2Fe-2S-bd"/>
</dbReference>
<dbReference type="Pfam" id="PF01799">
    <property type="entry name" value="Fer2_2"/>
    <property type="match status" value="1"/>
</dbReference>
<sequence>MANFTLTINGEQHQVDVDPQMPLLWVIRDFVGLTGTKFGCGIAQCGACTVHLDGNATRSCVLPVSAVADKQITTIEGLSTEKSHPLQKAWIEHQVPQCGYCQSGQLMSAAALLKQKPKPTDADIDTAMQGNICRCGTYVRIRKAIHSAANLMSDATPTNKTGKP</sequence>
<dbReference type="Gene3D" id="3.10.20.30">
    <property type="match status" value="1"/>
</dbReference>
<dbReference type="InterPro" id="IPR051452">
    <property type="entry name" value="Diverse_Oxidoreductases"/>
</dbReference>
<dbReference type="EMBL" id="JAUKPO010000013">
    <property type="protein sequence ID" value="MDO1448723.1"/>
    <property type="molecule type" value="Genomic_DNA"/>
</dbReference>
<dbReference type="RefSeq" id="WP_302039523.1">
    <property type="nucleotide sequence ID" value="NZ_JAUKPO010000013.1"/>
</dbReference>
<comment type="caution">
    <text evidence="7">The sequence shown here is derived from an EMBL/GenBank/DDBJ whole genome shotgun (WGS) entry which is preliminary data.</text>
</comment>
<organism evidence="7 8">
    <name type="scientific">Rhodocytophaga aerolata</name>
    <dbReference type="NCBI Taxonomy" id="455078"/>
    <lineage>
        <taxon>Bacteria</taxon>
        <taxon>Pseudomonadati</taxon>
        <taxon>Bacteroidota</taxon>
        <taxon>Cytophagia</taxon>
        <taxon>Cytophagales</taxon>
        <taxon>Rhodocytophagaceae</taxon>
        <taxon>Rhodocytophaga</taxon>
    </lineage>
</organism>
<dbReference type="PANTHER" id="PTHR44379:SF2">
    <property type="entry name" value="BLR6218 PROTEIN"/>
    <property type="match status" value="1"/>
</dbReference>
<dbReference type="Pfam" id="PF00111">
    <property type="entry name" value="Fer2"/>
    <property type="match status" value="1"/>
</dbReference>
<evidence type="ECO:0000256" key="4">
    <source>
        <dbReference type="ARBA" id="ARBA00023004"/>
    </source>
</evidence>
<keyword evidence="8" id="KW-1185">Reference proteome</keyword>
<keyword evidence="3" id="KW-0560">Oxidoreductase</keyword>
<dbReference type="SUPFAM" id="SSF47741">
    <property type="entry name" value="CO dehydrogenase ISP C-domain like"/>
    <property type="match status" value="1"/>
</dbReference>
<evidence type="ECO:0000256" key="5">
    <source>
        <dbReference type="ARBA" id="ARBA00023014"/>
    </source>
</evidence>
<keyword evidence="2" id="KW-0479">Metal-binding</keyword>
<proteinExistence type="predicted"/>